<reference evidence="2" key="1">
    <citation type="journal article" date="2022" name="Int. J. Mol. Sci.">
        <title>Draft Genome of Tanacetum Coccineum: Genomic Comparison of Closely Related Tanacetum-Family Plants.</title>
        <authorList>
            <person name="Yamashiro T."/>
            <person name="Shiraishi A."/>
            <person name="Nakayama K."/>
            <person name="Satake H."/>
        </authorList>
    </citation>
    <scope>NUCLEOTIDE SEQUENCE</scope>
</reference>
<sequence>MDDPNLTMEEYIRLEEEKAHKCGKVFNWQTVTYGKNRVDDDLHNFSSVEAEFPAIVINDFELYLRMNFSANLKKVGLQGWIRHIRIKPIQHMALPPRFLGGLSDLMAEGLSGRMLMEHRDKAGVSVFTSRAWRRMLDIRGPLVHELILEFFSTFRFGQAILDLDTPRTLQFQLGGARRRMSWRQFILALGLHTEEEMQTAGFGVYWAESVRQIPDKGDLMDYWMGISYAGDFLGTAPSYTLIRDPILRLCHRLIACSIARRSQAPKKVTVTDLFYLRGMDVGSVNVPYFLARYLRLFVAGRKSGAHISGGQFVARLAENFGLLTAKILGGLTAIAHELPIIDMTELPDATAGAPDDAKDALIVDEGGQADPTPKQAPQQPPPPPPAHARTMPQRMARLEENVHEIRQGLTEQREGKSFLYAICSDPCIIPEARQTEDWRGQHLRSTAGPMTARPTKEGAKQKSLKLFSTHLDPTKNILLLEDLMKEISTNIGGEFTNLEILKCWSLETSRRKRCALWSLNEDILKITILKTNMPYPSRKIRQDIKRDPYSEKSPKRRIQSLDTPMDDPNLTMEEYIRLEEEKAHKCKKVFNWQTATYGKIRVDDDLHNLSSVEAEFPAIVINDAVAPQDELQCKSQVSTPVNDEIDFRISFDESDDETNTAYPPAWIRHMALPPREQRRRFLRYEGLEYLDTDIVDFEGRLARIHRREVHRVPVFDFGGLSDLIAEGLSGKRLMEHHDKAGVSVFTSRDWRRMFDIRGALVHELILEFFTVGLHTEEEMQTAGFGVYWAKSARHMPNKGDLRDYWMGISSVGDFLGTAPSYTLIRDLILRLCHRLIACSIAGRSQAPEKVTVMNLFYLRGMDVGSVNAPYLLARYLRLFADGRKTGAHISGGQFVDRLVKHFRLLTVEILGELTVITPKLLAWVAMGPERQPVAAAGPLAVAEDAPIIDEGGQANPAPEQAPQQPPPPPPAHARTMPQRMARLEEDMHEICQGLTEQREVIDAMDYDFSRFSTWVTTGLGRMIDRAGVAYTTYAQTHVSYQRRVRQRTGEASTSVPQQDPQQLDP</sequence>
<feature type="region of interest" description="Disordered" evidence="1">
    <location>
        <begin position="1041"/>
        <end position="1065"/>
    </location>
</feature>
<feature type="compositionally biased region" description="Low complexity" evidence="1">
    <location>
        <begin position="368"/>
        <end position="377"/>
    </location>
</feature>
<keyword evidence="3" id="KW-1185">Reference proteome</keyword>
<feature type="region of interest" description="Disordered" evidence="1">
    <location>
        <begin position="365"/>
        <end position="389"/>
    </location>
</feature>
<protein>
    <recommendedName>
        <fullName evidence="4">Aminotransferase-like plant mobile domain-containing protein</fullName>
    </recommendedName>
</protein>
<evidence type="ECO:0000313" key="2">
    <source>
        <dbReference type="EMBL" id="GJU10589.1"/>
    </source>
</evidence>
<organism evidence="2 3">
    <name type="scientific">Tanacetum coccineum</name>
    <dbReference type="NCBI Taxonomy" id="301880"/>
    <lineage>
        <taxon>Eukaryota</taxon>
        <taxon>Viridiplantae</taxon>
        <taxon>Streptophyta</taxon>
        <taxon>Embryophyta</taxon>
        <taxon>Tracheophyta</taxon>
        <taxon>Spermatophyta</taxon>
        <taxon>Magnoliopsida</taxon>
        <taxon>eudicotyledons</taxon>
        <taxon>Gunneridae</taxon>
        <taxon>Pentapetalae</taxon>
        <taxon>asterids</taxon>
        <taxon>campanulids</taxon>
        <taxon>Asterales</taxon>
        <taxon>Asteraceae</taxon>
        <taxon>Asteroideae</taxon>
        <taxon>Anthemideae</taxon>
        <taxon>Anthemidinae</taxon>
        <taxon>Tanacetum</taxon>
    </lineage>
</organism>
<proteinExistence type="predicted"/>
<feature type="region of interest" description="Disordered" evidence="1">
    <location>
        <begin position="540"/>
        <end position="564"/>
    </location>
</feature>
<name>A0ABQ5JHI1_9ASTR</name>
<gene>
    <name evidence="2" type="ORF">Tco_1132985</name>
</gene>
<feature type="compositionally biased region" description="Polar residues" evidence="1">
    <location>
        <begin position="1049"/>
        <end position="1065"/>
    </location>
</feature>
<feature type="compositionally biased region" description="Basic and acidic residues" evidence="1">
    <location>
        <begin position="540"/>
        <end position="553"/>
    </location>
</feature>
<reference evidence="2" key="2">
    <citation type="submission" date="2022-01" db="EMBL/GenBank/DDBJ databases">
        <authorList>
            <person name="Yamashiro T."/>
            <person name="Shiraishi A."/>
            <person name="Satake H."/>
            <person name="Nakayama K."/>
        </authorList>
    </citation>
    <scope>NUCLEOTIDE SEQUENCE</scope>
</reference>
<feature type="region of interest" description="Disordered" evidence="1">
    <location>
        <begin position="949"/>
        <end position="974"/>
    </location>
</feature>
<evidence type="ECO:0000256" key="1">
    <source>
        <dbReference type="SAM" id="MobiDB-lite"/>
    </source>
</evidence>
<evidence type="ECO:0000313" key="3">
    <source>
        <dbReference type="Proteomes" id="UP001151760"/>
    </source>
</evidence>
<feature type="compositionally biased region" description="Low complexity" evidence="1">
    <location>
        <begin position="953"/>
        <end position="962"/>
    </location>
</feature>
<evidence type="ECO:0008006" key="4">
    <source>
        <dbReference type="Google" id="ProtNLM"/>
    </source>
</evidence>
<accession>A0ABQ5JHI1</accession>
<comment type="caution">
    <text evidence="2">The sequence shown here is derived from an EMBL/GenBank/DDBJ whole genome shotgun (WGS) entry which is preliminary data.</text>
</comment>
<dbReference type="Proteomes" id="UP001151760">
    <property type="component" value="Unassembled WGS sequence"/>
</dbReference>
<dbReference type="EMBL" id="BQNB010021841">
    <property type="protein sequence ID" value="GJU10589.1"/>
    <property type="molecule type" value="Genomic_DNA"/>
</dbReference>